<dbReference type="SUPFAM" id="SSF53335">
    <property type="entry name" value="S-adenosyl-L-methionine-dependent methyltransferases"/>
    <property type="match status" value="1"/>
</dbReference>
<keyword evidence="3" id="KW-1185">Reference proteome</keyword>
<reference evidence="2" key="1">
    <citation type="submission" date="2017-09" db="EMBL/GenBank/DDBJ databases">
        <title>Polyketide synthases of a Diaporthe helianthi virulent isolate.</title>
        <authorList>
            <person name="Baroncelli R."/>
        </authorList>
    </citation>
    <scope>NUCLEOTIDE SEQUENCE [LARGE SCALE GENOMIC DNA]</scope>
    <source>
        <strain evidence="2">7/96</strain>
    </source>
</reference>
<dbReference type="Gene3D" id="3.40.50.150">
    <property type="entry name" value="Vaccinia Virus protein VP39"/>
    <property type="match status" value="1"/>
</dbReference>
<dbReference type="InParanoid" id="A0A2P5IF86"/>
<dbReference type="EMBL" id="MAVT02000017">
    <property type="protein sequence ID" value="POS81161.1"/>
    <property type="molecule type" value="Genomic_DNA"/>
</dbReference>
<keyword evidence="2" id="KW-0808">Transferase</keyword>
<dbReference type="AlphaFoldDB" id="A0A2P5IF86"/>
<comment type="caution">
    <text evidence="2">The sequence shown here is derived from an EMBL/GenBank/DDBJ whole genome shotgun (WGS) entry which is preliminary data.</text>
</comment>
<evidence type="ECO:0000256" key="1">
    <source>
        <dbReference type="SAM" id="SignalP"/>
    </source>
</evidence>
<dbReference type="Proteomes" id="UP000094444">
    <property type="component" value="Unassembled WGS sequence"/>
</dbReference>
<accession>A0A2P5IF86</accession>
<name>A0A2P5IF86_DIAHE</name>
<protein>
    <submittedName>
        <fullName evidence="2">Methyltransferase domain-containing protein</fullName>
    </submittedName>
</protein>
<dbReference type="GO" id="GO:0008168">
    <property type="term" value="F:methyltransferase activity"/>
    <property type="evidence" value="ECO:0007669"/>
    <property type="project" value="UniProtKB-KW"/>
</dbReference>
<dbReference type="GO" id="GO:0032259">
    <property type="term" value="P:methylation"/>
    <property type="evidence" value="ECO:0007669"/>
    <property type="project" value="UniProtKB-KW"/>
</dbReference>
<dbReference type="OrthoDB" id="10061782at2759"/>
<keyword evidence="2" id="KW-0489">Methyltransferase</keyword>
<sequence length="290" mass="31590">MGAFLSLLSLLRASIAHRLARGDKRPTTAGAAVYSPLFLNLVYDGLVLGLYCTYVWRCPAKILQNLYNTLVAEIQNYTANNAYLVGSDSPAASKRILDVGVGTGYFLASTPLPESTSVTLFDLNPACLEAASLRCKASHTNLQGLEVKTVCGDFLAPADDPNSIHQKLVDDQQQPDRFDVIMTSFLLHCVPGPPQRKARALASLAKFVEPKSGVLAGATILGDRAEGVQHNIPGRFIMFWHNALGMFDNRGDDVVSFVGALQNQFHDVKWEIVGTVLLFQARLPKGEWDS</sequence>
<dbReference type="Pfam" id="PF13489">
    <property type="entry name" value="Methyltransf_23"/>
    <property type="match status" value="1"/>
</dbReference>
<dbReference type="InterPro" id="IPR029063">
    <property type="entry name" value="SAM-dependent_MTases_sf"/>
</dbReference>
<organism evidence="2 3">
    <name type="scientific">Diaporthe helianthi</name>
    <dbReference type="NCBI Taxonomy" id="158607"/>
    <lineage>
        <taxon>Eukaryota</taxon>
        <taxon>Fungi</taxon>
        <taxon>Dikarya</taxon>
        <taxon>Ascomycota</taxon>
        <taxon>Pezizomycotina</taxon>
        <taxon>Sordariomycetes</taxon>
        <taxon>Sordariomycetidae</taxon>
        <taxon>Diaporthales</taxon>
        <taxon>Diaporthaceae</taxon>
        <taxon>Diaporthe</taxon>
    </lineage>
</organism>
<evidence type="ECO:0000313" key="3">
    <source>
        <dbReference type="Proteomes" id="UP000094444"/>
    </source>
</evidence>
<proteinExistence type="predicted"/>
<feature type="signal peptide" evidence="1">
    <location>
        <begin position="1"/>
        <end position="16"/>
    </location>
</feature>
<evidence type="ECO:0000313" key="2">
    <source>
        <dbReference type="EMBL" id="POS81161.1"/>
    </source>
</evidence>
<keyword evidence="1" id="KW-0732">Signal</keyword>
<feature type="chain" id="PRO_5015182739" evidence="1">
    <location>
        <begin position="17"/>
        <end position="290"/>
    </location>
</feature>
<dbReference type="CDD" id="cd02440">
    <property type="entry name" value="AdoMet_MTases"/>
    <property type="match status" value="1"/>
</dbReference>
<gene>
    <name evidence="2" type="ORF">DHEL01_v200432</name>
</gene>